<name>A0ABT5HVM7_9CAUL</name>
<organism evidence="1 2">
    <name type="scientific">Asticcacaulis aquaticus</name>
    <dbReference type="NCBI Taxonomy" id="2984212"/>
    <lineage>
        <taxon>Bacteria</taxon>
        <taxon>Pseudomonadati</taxon>
        <taxon>Pseudomonadota</taxon>
        <taxon>Alphaproteobacteria</taxon>
        <taxon>Caulobacterales</taxon>
        <taxon>Caulobacteraceae</taxon>
        <taxon>Asticcacaulis</taxon>
    </lineage>
</organism>
<sequence length="69" mass="7515">MGKLYDGAWVIVAGQPLALQAIEMLKGIFSVAGELYREDGRPLPKLFKAPAIQMVLDADWARENGLITG</sequence>
<gene>
    <name evidence="1" type="ORF">PQU92_12580</name>
</gene>
<keyword evidence="2" id="KW-1185">Reference proteome</keyword>
<evidence type="ECO:0000313" key="2">
    <source>
        <dbReference type="Proteomes" id="UP001214854"/>
    </source>
</evidence>
<reference evidence="1 2" key="1">
    <citation type="submission" date="2023-01" db="EMBL/GenBank/DDBJ databases">
        <title>Novel species of the genus Asticcacaulis isolated from rivers.</title>
        <authorList>
            <person name="Lu H."/>
        </authorList>
    </citation>
    <scope>NUCLEOTIDE SEQUENCE [LARGE SCALE GENOMIC DNA]</scope>
    <source>
        <strain evidence="1 2">BYS171W</strain>
    </source>
</reference>
<accession>A0ABT5HVM7</accession>
<comment type="caution">
    <text evidence="1">The sequence shown here is derived from an EMBL/GenBank/DDBJ whole genome shotgun (WGS) entry which is preliminary data.</text>
</comment>
<evidence type="ECO:0000313" key="1">
    <source>
        <dbReference type="EMBL" id="MDC7684118.1"/>
    </source>
</evidence>
<dbReference type="RefSeq" id="WP_272748572.1">
    <property type="nucleotide sequence ID" value="NZ_JAQQKX010000010.1"/>
</dbReference>
<dbReference type="Proteomes" id="UP001214854">
    <property type="component" value="Unassembled WGS sequence"/>
</dbReference>
<proteinExistence type="predicted"/>
<dbReference type="EMBL" id="JAQQKX010000010">
    <property type="protein sequence ID" value="MDC7684118.1"/>
    <property type="molecule type" value="Genomic_DNA"/>
</dbReference>
<protein>
    <submittedName>
        <fullName evidence="1">Uncharacterized protein</fullName>
    </submittedName>
</protein>